<proteinExistence type="predicted"/>
<keyword evidence="3" id="KW-1185">Reference proteome</keyword>
<feature type="chain" id="PRO_5045736100" evidence="1">
    <location>
        <begin position="28"/>
        <end position="134"/>
    </location>
</feature>
<protein>
    <submittedName>
        <fullName evidence="2">Uncharacterized protein</fullName>
    </submittedName>
</protein>
<evidence type="ECO:0000256" key="1">
    <source>
        <dbReference type="SAM" id="SignalP"/>
    </source>
</evidence>
<evidence type="ECO:0000313" key="3">
    <source>
        <dbReference type="Proteomes" id="UP000763557"/>
    </source>
</evidence>
<reference evidence="2 3" key="1">
    <citation type="submission" date="2020-01" db="EMBL/GenBank/DDBJ databases">
        <title>Kibdelosporangium persica a novel Actinomycetes from a hot desert in Iran.</title>
        <authorList>
            <person name="Safaei N."/>
            <person name="Zaburannyi N."/>
            <person name="Mueller R."/>
            <person name="Wink J."/>
        </authorList>
    </citation>
    <scope>NUCLEOTIDE SEQUENCE [LARGE SCALE GENOMIC DNA]</scope>
    <source>
        <strain evidence="2 3">4NS15</strain>
    </source>
</reference>
<gene>
    <name evidence="2" type="ORF">GC106_74290</name>
</gene>
<dbReference type="EMBL" id="JAAATY010000035">
    <property type="protein sequence ID" value="NRN70164.1"/>
    <property type="molecule type" value="Genomic_DNA"/>
</dbReference>
<comment type="caution">
    <text evidence="2">The sequence shown here is derived from an EMBL/GenBank/DDBJ whole genome shotgun (WGS) entry which is preliminary data.</text>
</comment>
<dbReference type="Proteomes" id="UP000763557">
    <property type="component" value="Unassembled WGS sequence"/>
</dbReference>
<organism evidence="2 3">
    <name type="scientific">Kibdelosporangium persicum</name>
    <dbReference type="NCBI Taxonomy" id="2698649"/>
    <lineage>
        <taxon>Bacteria</taxon>
        <taxon>Bacillati</taxon>
        <taxon>Actinomycetota</taxon>
        <taxon>Actinomycetes</taxon>
        <taxon>Pseudonocardiales</taxon>
        <taxon>Pseudonocardiaceae</taxon>
        <taxon>Kibdelosporangium</taxon>
    </lineage>
</organism>
<feature type="signal peptide" evidence="1">
    <location>
        <begin position="1"/>
        <end position="27"/>
    </location>
</feature>
<keyword evidence="1" id="KW-0732">Signal</keyword>
<dbReference type="RefSeq" id="WP_173141145.1">
    <property type="nucleotide sequence ID" value="NZ_CBCSGW010000041.1"/>
</dbReference>
<evidence type="ECO:0000313" key="2">
    <source>
        <dbReference type="EMBL" id="NRN70164.1"/>
    </source>
</evidence>
<accession>A0ABX2FFK1</accession>
<sequence>MRKTVRAIVTTASALSLVLVGAGSAGAVTNESTSEDCRQGSRWGTTTISGALMRYDICIEQYHANIHLYLEDTAKDGRRVEAWLVTSINEYEIFEVTGGLGASGEDRIFPQEKSVKVKLCTSDANRDPKCGKPV</sequence>
<name>A0ABX2FFK1_9PSEU</name>